<protein>
    <submittedName>
        <fullName evidence="1">Uncharacterized protein</fullName>
    </submittedName>
</protein>
<dbReference type="EMBL" id="JABXJJ020000009">
    <property type="protein sequence ID" value="MDI5969384.1"/>
    <property type="molecule type" value="Genomic_DNA"/>
</dbReference>
<name>A0AA90GWW8_9ACTN</name>
<organism evidence="1">
    <name type="scientific">Streptantibioticus silvisoli</name>
    <dbReference type="NCBI Taxonomy" id="2705255"/>
    <lineage>
        <taxon>Bacteria</taxon>
        <taxon>Bacillati</taxon>
        <taxon>Actinomycetota</taxon>
        <taxon>Actinomycetes</taxon>
        <taxon>Kitasatosporales</taxon>
        <taxon>Streptomycetaceae</taxon>
        <taxon>Streptantibioticus</taxon>
    </lineage>
</organism>
<comment type="caution">
    <text evidence="1">The sequence shown here is derived from an EMBL/GenBank/DDBJ whole genome shotgun (WGS) entry which is preliminary data.</text>
</comment>
<dbReference type="RefSeq" id="WP_271312256.1">
    <property type="nucleotide sequence ID" value="NZ_JABXJJ020000009.1"/>
</dbReference>
<evidence type="ECO:0000313" key="1">
    <source>
        <dbReference type="EMBL" id="MDI5969384.1"/>
    </source>
</evidence>
<proteinExistence type="predicted"/>
<accession>A0AA90GWW8</accession>
<gene>
    <name evidence="1" type="ORF">POF50_008490</name>
</gene>
<sequence>MRNRIRISVDYQLPLYTLAGPDWDTLVARGIRLAASWKVLTVPLAPPP</sequence>
<dbReference type="AlphaFoldDB" id="A0AA90GWW8"/>
<reference evidence="1" key="1">
    <citation type="submission" date="2023-05" db="EMBL/GenBank/DDBJ databases">
        <title>Streptantibioticus silvisoli sp. nov., acidotolerant actinomycetes 1 from pine litter.</title>
        <authorList>
            <person name="Swiecimska M."/>
            <person name="Golinska P."/>
            <person name="Sangal V."/>
            <person name="Wachnowicz B."/>
            <person name="Goodfellow M."/>
        </authorList>
    </citation>
    <scope>NUCLEOTIDE SEQUENCE</scope>
    <source>
        <strain evidence="1">SL13</strain>
    </source>
</reference>